<gene>
    <name evidence="2" type="ORF">HMPREF9733_01978</name>
</gene>
<dbReference type="AlphaFoldDB" id="M2BC40"/>
<sequence length="181" mass="19749">MKNYVKTALCVAVFLGGMAASVLFAQEVNEEPAEQKDVLHWSVGLSAEGNMNVPKGYALGAGLYGLVVLPDWVKTGRFSAGAKLLYSTGFKRYSLLDTALLFRWNFYDFAKFKTCDSGFFVQAEGGVSLGWNGKAAKPFVFGLGEGTFGYRFAVKNFFIEPYIRGGYPVIWAAGISGGFRI</sequence>
<name>M2BC40_TREDN</name>
<dbReference type="EMBL" id="AGDZ01000027">
    <property type="protein sequence ID" value="EMB22562.1"/>
    <property type="molecule type" value="Genomic_DNA"/>
</dbReference>
<comment type="caution">
    <text evidence="2">The sequence shown here is derived from an EMBL/GenBank/DDBJ whole genome shotgun (WGS) entry which is preliminary data.</text>
</comment>
<evidence type="ECO:0000256" key="1">
    <source>
        <dbReference type="SAM" id="SignalP"/>
    </source>
</evidence>
<feature type="chain" id="PRO_5004020897" description="Outer membrane protein beta-barrel domain-containing protein" evidence="1">
    <location>
        <begin position="26"/>
        <end position="181"/>
    </location>
</feature>
<dbReference type="HOGENOM" id="CLU_127157_0_0_12"/>
<reference evidence="2 3" key="1">
    <citation type="submission" date="2012-01" db="EMBL/GenBank/DDBJ databases">
        <title>The Genome Sequence of Treponema denticola SP33.</title>
        <authorList>
            <consortium name="The Broad Institute Genome Sequencing Platform"/>
            <person name="Earl A."/>
            <person name="Ward D."/>
            <person name="Feldgarden M."/>
            <person name="Gevers D."/>
            <person name="Blanton J.M."/>
            <person name="Fenno C.J."/>
            <person name="Baranova O.V."/>
            <person name="Mathney J."/>
            <person name="Dewhirst F.E."/>
            <person name="Izard J."/>
            <person name="Young S.K."/>
            <person name="Zeng Q."/>
            <person name="Gargeya S."/>
            <person name="Fitzgerald M."/>
            <person name="Haas B."/>
            <person name="Abouelleil A."/>
            <person name="Alvarado L."/>
            <person name="Arachchi H.M."/>
            <person name="Berlin A."/>
            <person name="Chapman S.B."/>
            <person name="Gearin G."/>
            <person name="Goldberg J."/>
            <person name="Griggs A."/>
            <person name="Gujja S."/>
            <person name="Hansen M."/>
            <person name="Heiman D."/>
            <person name="Howarth C."/>
            <person name="Larimer J."/>
            <person name="Lui A."/>
            <person name="MacDonald P.J.P."/>
            <person name="McCowen C."/>
            <person name="Montmayeur A."/>
            <person name="Murphy C."/>
            <person name="Neiman D."/>
            <person name="Pearson M."/>
            <person name="Priest M."/>
            <person name="Roberts A."/>
            <person name="Saif S."/>
            <person name="Shea T."/>
            <person name="Sisk P."/>
            <person name="Stolte C."/>
            <person name="Sykes S."/>
            <person name="Wortman J."/>
            <person name="Nusbaum C."/>
            <person name="Birren B."/>
        </authorList>
    </citation>
    <scope>NUCLEOTIDE SEQUENCE [LARGE SCALE GENOMIC DNA]</scope>
    <source>
        <strain evidence="2 3">SP33</strain>
    </source>
</reference>
<evidence type="ECO:0000313" key="3">
    <source>
        <dbReference type="Proteomes" id="UP000016183"/>
    </source>
</evidence>
<proteinExistence type="predicted"/>
<keyword evidence="1" id="KW-0732">Signal</keyword>
<dbReference type="Proteomes" id="UP000016183">
    <property type="component" value="Unassembled WGS sequence"/>
</dbReference>
<accession>M2BC40</accession>
<dbReference type="PATRIC" id="fig|999437.3.peg.2042"/>
<organism evidence="2 3">
    <name type="scientific">Treponema denticola SP33</name>
    <dbReference type="NCBI Taxonomy" id="999437"/>
    <lineage>
        <taxon>Bacteria</taxon>
        <taxon>Pseudomonadati</taxon>
        <taxon>Spirochaetota</taxon>
        <taxon>Spirochaetia</taxon>
        <taxon>Spirochaetales</taxon>
        <taxon>Treponemataceae</taxon>
        <taxon>Treponema</taxon>
    </lineage>
</organism>
<feature type="signal peptide" evidence="1">
    <location>
        <begin position="1"/>
        <end position="25"/>
    </location>
</feature>
<evidence type="ECO:0000313" key="2">
    <source>
        <dbReference type="EMBL" id="EMB22562.1"/>
    </source>
</evidence>
<evidence type="ECO:0008006" key="4">
    <source>
        <dbReference type="Google" id="ProtNLM"/>
    </source>
</evidence>
<protein>
    <recommendedName>
        <fullName evidence="4">Outer membrane protein beta-barrel domain-containing protein</fullName>
    </recommendedName>
</protein>